<dbReference type="EnsemblPlants" id="KQL25572">
    <property type="protein sequence ID" value="KQL25572"/>
    <property type="gene ID" value="SETIT_031352mg"/>
</dbReference>
<sequence>MADDERGRVEVWRAGLLEAALENWLADAPPRVAHNCEAPFPHGEVKDASSRDGSLAWAARAPCGRQRRRRRSAMASAPHSPTPPRRRRRVPGPGAKRDGGDDDGRGRVQVAGARAAAAGRRRGCRGPAPPLLSASKWTTKLMNFLWIVYVARVVWSLDKS</sequence>
<reference evidence="3" key="1">
    <citation type="journal article" date="2012" name="Nat. Biotechnol.">
        <title>Reference genome sequence of the model plant Setaria.</title>
        <authorList>
            <person name="Bennetzen J.L."/>
            <person name="Schmutz J."/>
            <person name="Wang H."/>
            <person name="Percifield R."/>
            <person name="Hawkins J."/>
            <person name="Pontaroli A.C."/>
            <person name="Estep M."/>
            <person name="Feng L."/>
            <person name="Vaughn J.N."/>
            <person name="Grimwood J."/>
            <person name="Jenkins J."/>
            <person name="Barry K."/>
            <person name="Lindquist E."/>
            <person name="Hellsten U."/>
            <person name="Deshpande S."/>
            <person name="Wang X."/>
            <person name="Wu X."/>
            <person name="Mitros T."/>
            <person name="Triplett J."/>
            <person name="Yang X."/>
            <person name="Ye C.Y."/>
            <person name="Mauro-Herrera M."/>
            <person name="Wang L."/>
            <person name="Li P."/>
            <person name="Sharma M."/>
            <person name="Sharma R."/>
            <person name="Ronald P.C."/>
            <person name="Panaud O."/>
            <person name="Kellogg E.A."/>
            <person name="Brutnell T.P."/>
            <person name="Doust A.N."/>
            <person name="Tuskan G.A."/>
            <person name="Rokhsar D."/>
            <person name="Devos K.M."/>
        </authorList>
    </citation>
    <scope>NUCLEOTIDE SEQUENCE [LARGE SCALE GENOMIC DNA]</scope>
    <source>
        <strain evidence="3">cv. Yugu1</strain>
    </source>
</reference>
<organism evidence="2 3">
    <name type="scientific">Setaria italica</name>
    <name type="common">Foxtail millet</name>
    <name type="synonym">Panicum italicum</name>
    <dbReference type="NCBI Taxonomy" id="4555"/>
    <lineage>
        <taxon>Eukaryota</taxon>
        <taxon>Viridiplantae</taxon>
        <taxon>Streptophyta</taxon>
        <taxon>Embryophyta</taxon>
        <taxon>Tracheophyta</taxon>
        <taxon>Spermatophyta</taxon>
        <taxon>Magnoliopsida</taxon>
        <taxon>Liliopsida</taxon>
        <taxon>Poales</taxon>
        <taxon>Poaceae</taxon>
        <taxon>PACMAD clade</taxon>
        <taxon>Panicoideae</taxon>
        <taxon>Panicodae</taxon>
        <taxon>Paniceae</taxon>
        <taxon>Cenchrinae</taxon>
        <taxon>Setaria</taxon>
    </lineage>
</organism>
<name>K3ZXM0_SETIT</name>
<dbReference type="AlphaFoldDB" id="K3ZXM0"/>
<keyword evidence="3" id="KW-1185">Reference proteome</keyword>
<reference evidence="2" key="2">
    <citation type="submission" date="2018-08" db="UniProtKB">
        <authorList>
            <consortium name="EnsemblPlants"/>
        </authorList>
    </citation>
    <scope>IDENTIFICATION</scope>
    <source>
        <strain evidence="2">Yugu1</strain>
    </source>
</reference>
<dbReference type="Gramene" id="KQL25572">
    <property type="protein sequence ID" value="KQL25572"/>
    <property type="gene ID" value="SETIT_031352mg"/>
</dbReference>
<dbReference type="HOGENOM" id="CLU_1655187_0_0_1"/>
<dbReference type="Proteomes" id="UP000004995">
    <property type="component" value="Unassembled WGS sequence"/>
</dbReference>
<accession>K3ZXM0</accession>
<evidence type="ECO:0000256" key="1">
    <source>
        <dbReference type="SAM" id="MobiDB-lite"/>
    </source>
</evidence>
<proteinExistence type="predicted"/>
<feature type="compositionally biased region" description="Low complexity" evidence="1">
    <location>
        <begin position="107"/>
        <end position="118"/>
    </location>
</feature>
<dbReference type="EMBL" id="AGNK02001224">
    <property type="status" value="NOT_ANNOTATED_CDS"/>
    <property type="molecule type" value="Genomic_DNA"/>
</dbReference>
<evidence type="ECO:0000313" key="3">
    <source>
        <dbReference type="Proteomes" id="UP000004995"/>
    </source>
</evidence>
<evidence type="ECO:0000313" key="2">
    <source>
        <dbReference type="EnsemblPlants" id="KQL25572"/>
    </source>
</evidence>
<dbReference type="InParanoid" id="K3ZXM0"/>
<feature type="region of interest" description="Disordered" evidence="1">
    <location>
        <begin position="43"/>
        <end position="126"/>
    </location>
</feature>
<protein>
    <submittedName>
        <fullName evidence="2">Uncharacterized protein</fullName>
    </submittedName>
</protein>
<feature type="compositionally biased region" description="Basic and acidic residues" evidence="1">
    <location>
        <begin position="95"/>
        <end position="106"/>
    </location>
</feature>